<dbReference type="Proteomes" id="UP000682204">
    <property type="component" value="Chromosome"/>
</dbReference>
<organism evidence="1 2">
    <name type="scientific">Aminirod propionatiphilus</name>
    <dbReference type="NCBI Taxonomy" id="3415223"/>
    <lineage>
        <taxon>Bacteria</taxon>
        <taxon>Thermotogati</taxon>
        <taxon>Synergistota</taxon>
        <taxon>Synergistia</taxon>
        <taxon>Synergistales</taxon>
        <taxon>Aminiphilaceae</taxon>
        <taxon>Aminirod</taxon>
    </lineage>
</organism>
<sequence>MNLFKKMTIGLVLVLILGLAATAGFAEEYVLKIGSITNETHPYYVTFQKVFVPYIEEASGGRIKVEFYFNAQLGGDREMVEMCQFGALGMDCATPSTLSGFDKRFQVLGLPYLFPDKPTAFRALDGELGQTLDSFLPAINLYNLGYFENGFRHVTNNRKPIYSPEDMDGLKIRTQENPMHIAFFRAVDANPTPINWGELYTALQQKIVDAQENPLVLIYEAKFYEIQKYVSLTGHVYEPTMLVTSKSWFDSLPGDLQEIVKEASRRFCEAERKLIHEEEQKARACLEEHGMVVNDLTPEQTAVFVGKARKLYDGSRNLLGDEIVDLTIRTTAKE</sequence>
<dbReference type="EMBL" id="CP074691">
    <property type="protein sequence ID" value="QVL35917.1"/>
    <property type="molecule type" value="Genomic_DNA"/>
</dbReference>
<keyword evidence="2" id="KW-1185">Reference proteome</keyword>
<name>A0ACD1DUV3_9BACT</name>
<proteinExistence type="predicted"/>
<evidence type="ECO:0000313" key="2">
    <source>
        <dbReference type="Proteomes" id="UP000682204"/>
    </source>
</evidence>
<reference evidence="1" key="1">
    <citation type="submission" date="2021-05" db="EMBL/GenBank/DDBJ databases">
        <title>An isolated secondary fermenter in methanogenic hydrocarbon-degrading communities.</title>
        <authorList>
            <person name="Liu Y.-F."/>
            <person name="Liu Z.-l."/>
        </authorList>
    </citation>
    <scope>NUCLEOTIDE SEQUENCE</scope>
    <source>
        <strain evidence="1">L-13</strain>
    </source>
</reference>
<gene>
    <name evidence="1" type="ORF">KIH16_12350</name>
</gene>
<protein>
    <submittedName>
        <fullName evidence="1">DctP family TRAP transporter solute-binding subunit</fullName>
    </submittedName>
</protein>
<accession>A0ACD1DUV3</accession>
<evidence type="ECO:0000313" key="1">
    <source>
        <dbReference type="EMBL" id="QVL35917.1"/>
    </source>
</evidence>